<evidence type="ECO:0000313" key="8">
    <source>
        <dbReference type="EMBL" id="OGC18987.1"/>
    </source>
</evidence>
<comment type="caution">
    <text evidence="8">The sequence shown here is derived from an EMBL/GenBank/DDBJ whole genome shotgun (WGS) entry which is preliminary data.</text>
</comment>
<accession>A0A1F4SF04</accession>
<dbReference type="HAMAP" id="MF_01877">
    <property type="entry name" value="16SrRNA_methyltr_I"/>
    <property type="match status" value="1"/>
</dbReference>
<dbReference type="GO" id="GO:0070677">
    <property type="term" value="F:rRNA (cytosine-2'-O-)-methyltransferase activity"/>
    <property type="evidence" value="ECO:0007669"/>
    <property type="project" value="UniProtKB-UniRule"/>
</dbReference>
<dbReference type="Proteomes" id="UP000178417">
    <property type="component" value="Unassembled WGS sequence"/>
</dbReference>
<keyword evidence="2 6" id="KW-0698">rRNA processing</keyword>
<dbReference type="Gene3D" id="3.30.950.10">
    <property type="entry name" value="Methyltransferase, Cobalt-precorrin-4 Transmethylase, Domain 2"/>
    <property type="match status" value="1"/>
</dbReference>
<evidence type="ECO:0000256" key="6">
    <source>
        <dbReference type="HAMAP-Rule" id="MF_01877"/>
    </source>
</evidence>
<evidence type="ECO:0000256" key="3">
    <source>
        <dbReference type="ARBA" id="ARBA00022603"/>
    </source>
</evidence>
<feature type="domain" description="Tetrapyrrole methylase" evidence="7">
    <location>
        <begin position="1"/>
        <end position="197"/>
    </location>
</feature>
<dbReference type="Pfam" id="PF00590">
    <property type="entry name" value="TP_methylase"/>
    <property type="match status" value="1"/>
</dbReference>
<dbReference type="Gene3D" id="3.40.1010.10">
    <property type="entry name" value="Cobalt-precorrin-4 Transmethylase, Domain 1"/>
    <property type="match status" value="1"/>
</dbReference>
<gene>
    <name evidence="6" type="primary">rsmI</name>
    <name evidence="8" type="ORF">A2310_06355</name>
</gene>
<evidence type="ECO:0000259" key="7">
    <source>
        <dbReference type="Pfam" id="PF00590"/>
    </source>
</evidence>
<dbReference type="PANTHER" id="PTHR46111:SF1">
    <property type="entry name" value="RIBOSOMAL RNA SMALL SUBUNIT METHYLTRANSFERASE I"/>
    <property type="match status" value="1"/>
</dbReference>
<dbReference type="InterPro" id="IPR014777">
    <property type="entry name" value="4pyrrole_Mease_sub1"/>
</dbReference>
<keyword evidence="1 6" id="KW-0963">Cytoplasm</keyword>
<dbReference type="InterPro" id="IPR014776">
    <property type="entry name" value="4pyrrole_Mease_sub2"/>
</dbReference>
<dbReference type="FunFam" id="3.40.1010.10:FF:000007">
    <property type="entry name" value="Ribosomal RNA small subunit methyltransferase I"/>
    <property type="match status" value="1"/>
</dbReference>
<evidence type="ECO:0000256" key="5">
    <source>
        <dbReference type="ARBA" id="ARBA00022691"/>
    </source>
</evidence>
<comment type="catalytic activity">
    <reaction evidence="6">
        <text>cytidine(1402) in 16S rRNA + S-adenosyl-L-methionine = 2'-O-methylcytidine(1402) in 16S rRNA + S-adenosyl-L-homocysteine + H(+)</text>
        <dbReference type="Rhea" id="RHEA:42924"/>
        <dbReference type="Rhea" id="RHEA-COMP:10285"/>
        <dbReference type="Rhea" id="RHEA-COMP:10286"/>
        <dbReference type="ChEBI" id="CHEBI:15378"/>
        <dbReference type="ChEBI" id="CHEBI:57856"/>
        <dbReference type="ChEBI" id="CHEBI:59789"/>
        <dbReference type="ChEBI" id="CHEBI:74495"/>
        <dbReference type="ChEBI" id="CHEBI:82748"/>
        <dbReference type="EC" id="2.1.1.198"/>
    </reaction>
</comment>
<keyword evidence="5 6" id="KW-0949">S-adenosyl-L-methionine</keyword>
<dbReference type="EC" id="2.1.1.198" evidence="6"/>
<dbReference type="AlphaFoldDB" id="A0A1F4SF04"/>
<reference evidence="8 9" key="1">
    <citation type="journal article" date="2016" name="Nat. Commun.">
        <title>Thousands of microbial genomes shed light on interconnected biogeochemical processes in an aquifer system.</title>
        <authorList>
            <person name="Anantharaman K."/>
            <person name="Brown C.T."/>
            <person name="Hug L.A."/>
            <person name="Sharon I."/>
            <person name="Castelle C.J."/>
            <person name="Probst A.J."/>
            <person name="Thomas B.C."/>
            <person name="Singh A."/>
            <person name="Wilkins M.J."/>
            <person name="Karaoz U."/>
            <person name="Brodie E.L."/>
            <person name="Williams K.H."/>
            <person name="Hubbard S.S."/>
            <person name="Banfield J.F."/>
        </authorList>
    </citation>
    <scope>NUCLEOTIDE SEQUENCE [LARGE SCALE GENOMIC DNA]</scope>
</reference>
<evidence type="ECO:0000313" key="9">
    <source>
        <dbReference type="Proteomes" id="UP000178417"/>
    </source>
</evidence>
<sequence>MLFVVSTPIGNLEDITFRAVRILSEVDLIAAEDTRHTKILLDKYGIKTPLSSYHKFNIKTKTDYFITLLKEGKNLALVSDAGTPSISDPGHELVKAAILNGIEVVPVPGASAMVTALSVSGLDTDKFIFLGFLPKKPGKIRKVFRGLIEFDGTIIVYESPYRLIKTLKFIQEVLGERHIVVARELTKKFEEVLRGTPSSITESFSNREVKGEIVLLINGGKALENSNPA</sequence>
<dbReference type="EMBL" id="MEUB01000063">
    <property type="protein sequence ID" value="OGC18987.1"/>
    <property type="molecule type" value="Genomic_DNA"/>
</dbReference>
<dbReference type="CDD" id="cd11648">
    <property type="entry name" value="RsmI"/>
    <property type="match status" value="1"/>
</dbReference>
<organism evidence="8 9">
    <name type="scientific">candidate division WOR-1 bacterium RIFOXYB2_FULL_37_13</name>
    <dbReference type="NCBI Taxonomy" id="1802579"/>
    <lineage>
        <taxon>Bacteria</taxon>
        <taxon>Bacillati</taxon>
        <taxon>Saganbacteria</taxon>
    </lineage>
</organism>
<dbReference type="STRING" id="1802579.A2310_06355"/>
<keyword evidence="3 6" id="KW-0489">Methyltransferase</keyword>
<dbReference type="InterPro" id="IPR008189">
    <property type="entry name" value="rRNA_ssu_MeTfrase_I"/>
</dbReference>
<dbReference type="InterPro" id="IPR000878">
    <property type="entry name" value="4pyrrol_Mease"/>
</dbReference>
<dbReference type="FunFam" id="3.30.950.10:FF:000002">
    <property type="entry name" value="Ribosomal RNA small subunit methyltransferase I"/>
    <property type="match status" value="1"/>
</dbReference>
<protein>
    <recommendedName>
        <fullName evidence="6">Ribosomal RNA small subunit methyltransferase I</fullName>
        <ecNumber evidence="6">2.1.1.198</ecNumber>
    </recommendedName>
    <alternativeName>
        <fullName evidence="6">16S rRNA 2'-O-ribose C1402 methyltransferase</fullName>
    </alternativeName>
    <alternativeName>
        <fullName evidence="6">rRNA (cytidine-2'-O-)-methyltransferase RsmI</fullName>
    </alternativeName>
</protein>
<comment type="function">
    <text evidence="6">Catalyzes the 2'-O-methylation of the ribose of cytidine 1402 (C1402) in 16S rRNA.</text>
</comment>
<comment type="subcellular location">
    <subcellularLocation>
        <location evidence="6">Cytoplasm</location>
    </subcellularLocation>
</comment>
<dbReference type="InterPro" id="IPR018063">
    <property type="entry name" value="SAM_MeTrfase_RsmI_CS"/>
</dbReference>
<proteinExistence type="inferred from homology"/>
<dbReference type="PIRSF" id="PIRSF005917">
    <property type="entry name" value="MTase_YraL"/>
    <property type="match status" value="1"/>
</dbReference>
<evidence type="ECO:0000256" key="2">
    <source>
        <dbReference type="ARBA" id="ARBA00022552"/>
    </source>
</evidence>
<evidence type="ECO:0000256" key="1">
    <source>
        <dbReference type="ARBA" id="ARBA00022490"/>
    </source>
</evidence>
<dbReference type="PROSITE" id="PS01296">
    <property type="entry name" value="RSMI"/>
    <property type="match status" value="1"/>
</dbReference>
<dbReference type="InterPro" id="IPR035996">
    <property type="entry name" value="4pyrrol_Methylase_sf"/>
</dbReference>
<name>A0A1F4SF04_UNCSA</name>
<dbReference type="GO" id="GO:0005737">
    <property type="term" value="C:cytoplasm"/>
    <property type="evidence" value="ECO:0007669"/>
    <property type="project" value="UniProtKB-SubCell"/>
</dbReference>
<keyword evidence="4 6" id="KW-0808">Transferase</keyword>
<evidence type="ECO:0000256" key="4">
    <source>
        <dbReference type="ARBA" id="ARBA00022679"/>
    </source>
</evidence>
<dbReference type="PANTHER" id="PTHR46111">
    <property type="entry name" value="RIBOSOMAL RNA SMALL SUBUNIT METHYLTRANSFERASE I"/>
    <property type="match status" value="1"/>
</dbReference>
<dbReference type="NCBIfam" id="TIGR00096">
    <property type="entry name" value="16S rRNA (cytidine(1402)-2'-O)-methyltransferase"/>
    <property type="match status" value="1"/>
</dbReference>
<dbReference type="SUPFAM" id="SSF53790">
    <property type="entry name" value="Tetrapyrrole methylase"/>
    <property type="match status" value="1"/>
</dbReference>
<comment type="similarity">
    <text evidence="6">Belongs to the methyltransferase superfamily. RsmI family.</text>
</comment>